<evidence type="ECO:0000256" key="5">
    <source>
        <dbReference type="ARBA" id="ARBA00025453"/>
    </source>
</evidence>
<organism evidence="8 9">
    <name type="scientific">Ilumatobacter coccineus (strain NBRC 103263 / KCTC 29153 / YM16-304)</name>
    <dbReference type="NCBI Taxonomy" id="1313172"/>
    <lineage>
        <taxon>Bacteria</taxon>
        <taxon>Bacillati</taxon>
        <taxon>Actinomycetota</taxon>
        <taxon>Acidimicrobiia</taxon>
        <taxon>Acidimicrobiales</taxon>
        <taxon>Ilumatobacteraceae</taxon>
        <taxon>Ilumatobacter</taxon>
    </lineage>
</organism>
<dbReference type="GO" id="GO:0003746">
    <property type="term" value="F:translation elongation factor activity"/>
    <property type="evidence" value="ECO:0007669"/>
    <property type="project" value="UniProtKB-UniRule"/>
</dbReference>
<accession>A0A6C7EAM4</accession>
<dbReference type="Pfam" id="PF00889">
    <property type="entry name" value="EF_TS"/>
    <property type="match status" value="1"/>
</dbReference>
<comment type="function">
    <text evidence="5 6">Associates with the EF-Tu.GDP complex and induces the exchange of GDP to GTP. It remains bound to the aminoacyl-tRNA.EF-Tu.GTP complex up to the GTP hydrolysis stage on the ribosome.</text>
</comment>
<dbReference type="InterPro" id="IPR009060">
    <property type="entry name" value="UBA-like_sf"/>
</dbReference>
<dbReference type="InterPro" id="IPR001816">
    <property type="entry name" value="Transl_elong_EFTs/EF1B"/>
</dbReference>
<keyword evidence="9" id="KW-1185">Reference proteome</keyword>
<dbReference type="FunFam" id="1.10.8.10:FF:000001">
    <property type="entry name" value="Elongation factor Ts"/>
    <property type="match status" value="1"/>
</dbReference>
<evidence type="ECO:0000256" key="4">
    <source>
        <dbReference type="ARBA" id="ARBA00022917"/>
    </source>
</evidence>
<comment type="subcellular location">
    <subcellularLocation>
        <location evidence="6">Cytoplasm</location>
    </subcellularLocation>
</comment>
<dbReference type="PANTHER" id="PTHR11741:SF0">
    <property type="entry name" value="ELONGATION FACTOR TS, MITOCHONDRIAL"/>
    <property type="match status" value="1"/>
</dbReference>
<dbReference type="GO" id="GO:0005737">
    <property type="term" value="C:cytoplasm"/>
    <property type="evidence" value="ECO:0007669"/>
    <property type="project" value="UniProtKB-SubCell"/>
</dbReference>
<dbReference type="PANTHER" id="PTHR11741">
    <property type="entry name" value="ELONGATION FACTOR TS"/>
    <property type="match status" value="1"/>
</dbReference>
<dbReference type="KEGG" id="aym:YM304_27480"/>
<protein>
    <recommendedName>
        <fullName evidence="2 6">Elongation factor Ts</fullName>
        <shortName evidence="6">EF-Ts</shortName>
    </recommendedName>
</protein>
<evidence type="ECO:0000313" key="9">
    <source>
        <dbReference type="Proteomes" id="UP000011863"/>
    </source>
</evidence>
<dbReference type="Gene3D" id="1.10.286.20">
    <property type="match status" value="1"/>
</dbReference>
<comment type="similarity">
    <text evidence="1 6">Belongs to the EF-Ts family.</text>
</comment>
<name>A0A6C7EAM4_ILUCY</name>
<dbReference type="HAMAP" id="MF_00050">
    <property type="entry name" value="EF_Ts"/>
    <property type="match status" value="1"/>
</dbReference>
<evidence type="ECO:0000259" key="7">
    <source>
        <dbReference type="Pfam" id="PF00889"/>
    </source>
</evidence>
<proteinExistence type="inferred from homology"/>
<dbReference type="Gene3D" id="3.30.479.20">
    <property type="entry name" value="Elongation factor Ts, dimerisation domain"/>
    <property type="match status" value="2"/>
</dbReference>
<evidence type="ECO:0000256" key="6">
    <source>
        <dbReference type="HAMAP-Rule" id="MF_00050"/>
    </source>
</evidence>
<sequence>MAFTAQDVKALRESSGAGMMDCKKALQENDGDMEASKKWLREKGLAASAKREDRDATQGVVSMVVDGNVGSIVELKCETDFSAGSDSFKAEADALAALVAEKGTDAVAERNEQLEELKVTLKENISIGRVERVEAADGATLGHYQHMQGGRGVNGVLVAVADGSDELAHDIAVHIAFARPKFLSRDDVPADVVAAERETLETITRNEGKPEQAIEKIVDGRIQGFFKDVALLDQPYAKDDKQSVKQILGSATVTAFAQVEIG</sequence>
<gene>
    <name evidence="6 8" type="primary">tsf</name>
    <name evidence="8" type="ORF">YM304_27480</name>
</gene>
<dbReference type="OrthoDB" id="9808348at2"/>
<keyword evidence="3 6" id="KW-0251">Elongation factor</keyword>
<dbReference type="Proteomes" id="UP000011863">
    <property type="component" value="Chromosome"/>
</dbReference>
<dbReference type="EMBL" id="AP012057">
    <property type="protein sequence ID" value="BAN03062.1"/>
    <property type="molecule type" value="Genomic_DNA"/>
</dbReference>
<reference evidence="8 9" key="1">
    <citation type="journal article" date="2013" name="Int. J. Syst. Evol. Microbiol.">
        <title>Ilumatobacter nonamiense sp. nov. and Ilumatobacter coccineum sp. nov., isolated from seashore sand.</title>
        <authorList>
            <person name="Matsumoto A."/>
            <person name="Kasai H."/>
            <person name="Matsuo Y."/>
            <person name="Shizuri Y."/>
            <person name="Ichikawa N."/>
            <person name="Fujita N."/>
            <person name="Omura S."/>
            <person name="Takahashi Y."/>
        </authorList>
    </citation>
    <scope>NUCLEOTIDE SEQUENCE [LARGE SCALE GENOMIC DNA]</scope>
    <source>
        <strain evidence="9">NBRC 103263 / KCTC 29153 / YM16-304</strain>
    </source>
</reference>
<evidence type="ECO:0000256" key="3">
    <source>
        <dbReference type="ARBA" id="ARBA00022768"/>
    </source>
</evidence>
<evidence type="ECO:0000256" key="2">
    <source>
        <dbReference type="ARBA" id="ARBA00016956"/>
    </source>
</evidence>
<dbReference type="Gene3D" id="1.10.8.10">
    <property type="entry name" value="DNA helicase RuvA subunit, C-terminal domain"/>
    <property type="match status" value="1"/>
</dbReference>
<dbReference type="RefSeq" id="WP_015442309.1">
    <property type="nucleotide sequence ID" value="NC_020520.1"/>
</dbReference>
<evidence type="ECO:0000313" key="8">
    <source>
        <dbReference type="EMBL" id="BAN03062.1"/>
    </source>
</evidence>
<dbReference type="CDD" id="cd14275">
    <property type="entry name" value="UBA_EF-Ts"/>
    <property type="match status" value="1"/>
</dbReference>
<dbReference type="SUPFAM" id="SSF54713">
    <property type="entry name" value="Elongation factor Ts (EF-Ts), dimerisation domain"/>
    <property type="match status" value="1"/>
</dbReference>
<keyword evidence="4 6" id="KW-0648">Protein biosynthesis</keyword>
<dbReference type="PROSITE" id="PS01126">
    <property type="entry name" value="EF_TS_1"/>
    <property type="match status" value="1"/>
</dbReference>
<dbReference type="FunFam" id="1.10.286.20:FF:000001">
    <property type="entry name" value="Elongation factor Ts"/>
    <property type="match status" value="1"/>
</dbReference>
<dbReference type="AlphaFoldDB" id="A0A6C7EAM4"/>
<evidence type="ECO:0000256" key="1">
    <source>
        <dbReference type="ARBA" id="ARBA00005532"/>
    </source>
</evidence>
<dbReference type="InterPro" id="IPR018101">
    <property type="entry name" value="Transl_elong_Ts_CS"/>
</dbReference>
<dbReference type="InterPro" id="IPR036402">
    <property type="entry name" value="EF-Ts_dimer_sf"/>
</dbReference>
<comment type="caution">
    <text evidence="6">Lacks conserved residue(s) required for the propagation of feature annotation.</text>
</comment>
<dbReference type="NCBIfam" id="TIGR00116">
    <property type="entry name" value="tsf"/>
    <property type="match status" value="1"/>
</dbReference>
<feature type="domain" description="Translation elongation factor EFTs/EF1B dimerisation" evidence="7">
    <location>
        <begin position="70"/>
        <end position="262"/>
    </location>
</feature>
<keyword evidence="6" id="KW-0963">Cytoplasm</keyword>
<dbReference type="InterPro" id="IPR014039">
    <property type="entry name" value="Transl_elong_EFTs/EF1B_dimer"/>
</dbReference>
<dbReference type="SUPFAM" id="SSF46934">
    <property type="entry name" value="UBA-like"/>
    <property type="match status" value="1"/>
</dbReference>